<organism evidence="8 9">
    <name type="scientific">Neolentinus lepideus HHB14362 ss-1</name>
    <dbReference type="NCBI Taxonomy" id="1314782"/>
    <lineage>
        <taxon>Eukaryota</taxon>
        <taxon>Fungi</taxon>
        <taxon>Dikarya</taxon>
        <taxon>Basidiomycota</taxon>
        <taxon>Agaricomycotina</taxon>
        <taxon>Agaricomycetes</taxon>
        <taxon>Gloeophyllales</taxon>
        <taxon>Gloeophyllaceae</taxon>
        <taxon>Neolentinus</taxon>
    </lineage>
</organism>
<keyword evidence="9" id="KW-1185">Reference proteome</keyword>
<dbReference type="FunFam" id="3.50.80.10:FF:000001">
    <property type="entry name" value="D-aminoacyl-tRNA deacylase"/>
    <property type="match status" value="1"/>
</dbReference>
<protein>
    <recommendedName>
        <fullName evidence="3 6">D-aminoacyl-tRNA deacylase</fullName>
        <ecNumber evidence="2 6">3.1.1.96</ecNumber>
    </recommendedName>
</protein>
<dbReference type="AlphaFoldDB" id="A0A165RKW6"/>
<dbReference type="GO" id="GO:0000049">
    <property type="term" value="F:tRNA binding"/>
    <property type="evidence" value="ECO:0007669"/>
    <property type="project" value="UniProtKB-KW"/>
</dbReference>
<gene>
    <name evidence="8" type="ORF">NEOLEDRAFT_1163510</name>
</gene>
<dbReference type="HAMAP" id="MF_00518">
    <property type="entry name" value="Deacylase_Dtd"/>
    <property type="match status" value="1"/>
</dbReference>
<comment type="catalytic activity">
    <reaction evidence="5">
        <text>a D-aminoacyl-tRNA + H2O = a tRNA + a D-alpha-amino acid + H(+)</text>
        <dbReference type="Rhea" id="RHEA:13953"/>
        <dbReference type="Rhea" id="RHEA-COMP:10123"/>
        <dbReference type="Rhea" id="RHEA-COMP:10124"/>
        <dbReference type="ChEBI" id="CHEBI:15377"/>
        <dbReference type="ChEBI" id="CHEBI:15378"/>
        <dbReference type="ChEBI" id="CHEBI:59871"/>
        <dbReference type="ChEBI" id="CHEBI:78442"/>
        <dbReference type="ChEBI" id="CHEBI:79333"/>
        <dbReference type="EC" id="3.1.1.96"/>
    </reaction>
</comment>
<dbReference type="Gene3D" id="3.50.80.10">
    <property type="entry name" value="D-tyrosyl-tRNA(Tyr) deacylase"/>
    <property type="match status" value="1"/>
</dbReference>
<dbReference type="Proteomes" id="UP000076761">
    <property type="component" value="Unassembled WGS sequence"/>
</dbReference>
<dbReference type="NCBIfam" id="TIGR00256">
    <property type="entry name" value="D-aminoacyl-tRNA deacylase"/>
    <property type="match status" value="1"/>
</dbReference>
<dbReference type="STRING" id="1314782.A0A165RKW6"/>
<evidence type="ECO:0000256" key="4">
    <source>
        <dbReference type="ARBA" id="ARBA00047676"/>
    </source>
</evidence>
<dbReference type="GO" id="GO:0005737">
    <property type="term" value="C:cytoplasm"/>
    <property type="evidence" value="ECO:0007669"/>
    <property type="project" value="UniProtKB-SubCell"/>
</dbReference>
<dbReference type="InterPro" id="IPR003732">
    <property type="entry name" value="Daa-tRNA_deacyls_DTD"/>
</dbReference>
<dbReference type="CDD" id="cd00563">
    <property type="entry name" value="Dtyr_deacylase"/>
    <property type="match status" value="1"/>
</dbReference>
<evidence type="ECO:0000313" key="9">
    <source>
        <dbReference type="Proteomes" id="UP000076761"/>
    </source>
</evidence>
<sequence length="194" mass="20977">MRAIVQRVASASVTVDNVVVSQISKGLMVLVGVGTDDNVSDIETLTKKIVSLRVFNDDSSGAMWKKSVKDIDGEILCVSQFTLLANTTKGNKPDFHRAMSTEPSRQMYATFLERISQIYKPEKIKDGKFGAMMNVSLTNEGPVTFTLDSRKFEYVDQPATGGGGATSSKNRTSTETAQNGPPHPLMSGAPPQSK</sequence>
<feature type="compositionally biased region" description="Polar residues" evidence="7">
    <location>
        <begin position="166"/>
        <end position="179"/>
    </location>
</feature>
<dbReference type="GO" id="GO:0051500">
    <property type="term" value="F:D-tyrosyl-tRNA(Tyr) deacylase activity"/>
    <property type="evidence" value="ECO:0007669"/>
    <property type="project" value="TreeGrafter"/>
</dbReference>
<proteinExistence type="inferred from homology"/>
<dbReference type="FunCoup" id="A0A165RKW6">
    <property type="interactions" value="365"/>
</dbReference>
<evidence type="ECO:0000256" key="5">
    <source>
        <dbReference type="ARBA" id="ARBA00048018"/>
    </source>
</evidence>
<comment type="subcellular location">
    <subcellularLocation>
        <location evidence="6">Cytoplasm</location>
    </subcellularLocation>
</comment>
<feature type="region of interest" description="Disordered" evidence="7">
    <location>
        <begin position="156"/>
        <end position="194"/>
    </location>
</feature>
<evidence type="ECO:0000256" key="2">
    <source>
        <dbReference type="ARBA" id="ARBA00013056"/>
    </source>
</evidence>
<evidence type="ECO:0000256" key="6">
    <source>
        <dbReference type="RuleBase" id="RU003470"/>
    </source>
</evidence>
<keyword evidence="6" id="KW-0694">RNA-binding</keyword>
<dbReference type="EC" id="3.1.1.96" evidence="2 6"/>
<dbReference type="InterPro" id="IPR023509">
    <property type="entry name" value="DTD-like_sf"/>
</dbReference>
<dbReference type="InParanoid" id="A0A165RKW6"/>
<evidence type="ECO:0000256" key="3">
    <source>
        <dbReference type="ARBA" id="ARBA00020007"/>
    </source>
</evidence>
<name>A0A165RKW6_9AGAM</name>
<dbReference type="SUPFAM" id="SSF69500">
    <property type="entry name" value="DTD-like"/>
    <property type="match status" value="1"/>
</dbReference>
<keyword evidence="6" id="KW-0820">tRNA-binding</keyword>
<reference evidence="8 9" key="1">
    <citation type="journal article" date="2016" name="Mol. Biol. Evol.">
        <title>Comparative Genomics of Early-Diverging Mushroom-Forming Fungi Provides Insights into the Origins of Lignocellulose Decay Capabilities.</title>
        <authorList>
            <person name="Nagy L.G."/>
            <person name="Riley R."/>
            <person name="Tritt A."/>
            <person name="Adam C."/>
            <person name="Daum C."/>
            <person name="Floudas D."/>
            <person name="Sun H."/>
            <person name="Yadav J.S."/>
            <person name="Pangilinan J."/>
            <person name="Larsson K.H."/>
            <person name="Matsuura K."/>
            <person name="Barry K."/>
            <person name="Labutti K."/>
            <person name="Kuo R."/>
            <person name="Ohm R.A."/>
            <person name="Bhattacharya S.S."/>
            <person name="Shirouzu T."/>
            <person name="Yoshinaga Y."/>
            <person name="Martin F.M."/>
            <person name="Grigoriev I.V."/>
            <person name="Hibbett D.S."/>
        </authorList>
    </citation>
    <scope>NUCLEOTIDE SEQUENCE [LARGE SCALE GENOMIC DNA]</scope>
    <source>
        <strain evidence="8 9">HHB14362 ss-1</strain>
    </source>
</reference>
<dbReference type="OrthoDB" id="275783at2759"/>
<comment type="catalytic activity">
    <reaction evidence="4">
        <text>glycyl-tRNA(Ala) + H2O = tRNA(Ala) + glycine + H(+)</text>
        <dbReference type="Rhea" id="RHEA:53744"/>
        <dbReference type="Rhea" id="RHEA-COMP:9657"/>
        <dbReference type="Rhea" id="RHEA-COMP:13640"/>
        <dbReference type="ChEBI" id="CHEBI:15377"/>
        <dbReference type="ChEBI" id="CHEBI:15378"/>
        <dbReference type="ChEBI" id="CHEBI:57305"/>
        <dbReference type="ChEBI" id="CHEBI:78442"/>
        <dbReference type="ChEBI" id="CHEBI:78522"/>
        <dbReference type="EC" id="3.1.1.96"/>
    </reaction>
</comment>
<keyword evidence="6" id="KW-0963">Cytoplasm</keyword>
<dbReference type="GO" id="GO:0106026">
    <property type="term" value="F:Gly-tRNA(Ala) deacylase activity"/>
    <property type="evidence" value="ECO:0007669"/>
    <property type="project" value="RHEA"/>
</dbReference>
<dbReference type="EMBL" id="KV425581">
    <property type="protein sequence ID" value="KZT23963.1"/>
    <property type="molecule type" value="Genomic_DNA"/>
</dbReference>
<accession>A0A165RKW6</accession>
<evidence type="ECO:0000313" key="8">
    <source>
        <dbReference type="EMBL" id="KZT23963.1"/>
    </source>
</evidence>
<dbReference type="PANTHER" id="PTHR10472:SF5">
    <property type="entry name" value="D-AMINOACYL-TRNA DEACYLASE 1"/>
    <property type="match status" value="1"/>
</dbReference>
<comment type="similarity">
    <text evidence="1 6">Belongs to the DTD family.</text>
</comment>
<evidence type="ECO:0000256" key="7">
    <source>
        <dbReference type="SAM" id="MobiDB-lite"/>
    </source>
</evidence>
<evidence type="ECO:0000256" key="1">
    <source>
        <dbReference type="ARBA" id="ARBA00009673"/>
    </source>
</evidence>
<dbReference type="Pfam" id="PF02580">
    <property type="entry name" value="Tyr_Deacylase"/>
    <property type="match status" value="1"/>
</dbReference>
<keyword evidence="6" id="KW-0378">Hydrolase</keyword>
<dbReference type="PANTHER" id="PTHR10472">
    <property type="entry name" value="D-TYROSYL-TRNA TYR DEACYLASE"/>
    <property type="match status" value="1"/>
</dbReference>